<dbReference type="InterPro" id="IPR011047">
    <property type="entry name" value="Quinoprotein_ADH-like_sf"/>
</dbReference>
<dbReference type="AlphaFoldDB" id="A0A812SWJ4"/>
<evidence type="ECO:0000256" key="1">
    <source>
        <dbReference type="SAM" id="MobiDB-lite"/>
    </source>
</evidence>
<keyword evidence="2" id="KW-0732">Signal</keyword>
<name>A0A812SWJ4_9DINO</name>
<feature type="signal peptide" evidence="2">
    <location>
        <begin position="1"/>
        <end position="15"/>
    </location>
</feature>
<dbReference type="Pfam" id="PF01764">
    <property type="entry name" value="Lipase_3"/>
    <property type="match status" value="1"/>
</dbReference>
<dbReference type="InterPro" id="IPR015943">
    <property type="entry name" value="WD40/YVTN_repeat-like_dom_sf"/>
</dbReference>
<protein>
    <recommendedName>
        <fullName evidence="3">Fungal lipase-type domain-containing protein</fullName>
    </recommendedName>
</protein>
<dbReference type="SUPFAM" id="SSF50998">
    <property type="entry name" value="Quinoprotein alcohol dehydrogenase-like"/>
    <property type="match status" value="1"/>
</dbReference>
<feature type="region of interest" description="Disordered" evidence="1">
    <location>
        <begin position="85"/>
        <end position="110"/>
    </location>
</feature>
<dbReference type="SUPFAM" id="SSF53474">
    <property type="entry name" value="alpha/beta-Hydrolases"/>
    <property type="match status" value="1"/>
</dbReference>
<accession>A0A812SWJ4</accession>
<dbReference type="InterPro" id="IPR029058">
    <property type="entry name" value="AB_hydrolase_fold"/>
</dbReference>
<dbReference type="Proteomes" id="UP000604046">
    <property type="component" value="Unassembled WGS sequence"/>
</dbReference>
<dbReference type="OrthoDB" id="426718at2759"/>
<evidence type="ECO:0000259" key="3">
    <source>
        <dbReference type="Pfam" id="PF01764"/>
    </source>
</evidence>
<comment type="caution">
    <text evidence="4">The sequence shown here is derived from an EMBL/GenBank/DDBJ whole genome shotgun (WGS) entry which is preliminary data.</text>
</comment>
<gene>
    <name evidence="4" type="ORF">SNAT2548_LOCUS28268</name>
</gene>
<dbReference type="EMBL" id="CAJNDS010002511">
    <property type="protein sequence ID" value="CAE7504714.1"/>
    <property type="molecule type" value="Genomic_DNA"/>
</dbReference>
<dbReference type="GO" id="GO:0006629">
    <property type="term" value="P:lipid metabolic process"/>
    <property type="evidence" value="ECO:0007669"/>
    <property type="project" value="InterPro"/>
</dbReference>
<evidence type="ECO:0000313" key="4">
    <source>
        <dbReference type="EMBL" id="CAE7504714.1"/>
    </source>
</evidence>
<dbReference type="PANTHER" id="PTHR35580:SF1">
    <property type="entry name" value="PHYTASE-LIKE DOMAIN-CONTAINING PROTEIN"/>
    <property type="match status" value="1"/>
</dbReference>
<evidence type="ECO:0000313" key="5">
    <source>
        <dbReference type="Proteomes" id="UP000604046"/>
    </source>
</evidence>
<proteinExistence type="predicted"/>
<dbReference type="InterPro" id="IPR002921">
    <property type="entry name" value="Fungal_lipase-type"/>
</dbReference>
<dbReference type="InterPro" id="IPR052918">
    <property type="entry name" value="Motility_Chemotaxis_Reg"/>
</dbReference>
<organism evidence="4 5">
    <name type="scientific">Symbiodinium natans</name>
    <dbReference type="NCBI Taxonomy" id="878477"/>
    <lineage>
        <taxon>Eukaryota</taxon>
        <taxon>Sar</taxon>
        <taxon>Alveolata</taxon>
        <taxon>Dinophyceae</taxon>
        <taxon>Suessiales</taxon>
        <taxon>Symbiodiniaceae</taxon>
        <taxon>Symbiodinium</taxon>
    </lineage>
</organism>
<dbReference type="Gene3D" id="3.40.50.1820">
    <property type="entry name" value="alpha/beta hydrolase"/>
    <property type="match status" value="1"/>
</dbReference>
<keyword evidence="5" id="KW-1185">Reference proteome</keyword>
<dbReference type="PANTHER" id="PTHR35580">
    <property type="entry name" value="CELL SURFACE GLYCOPROTEIN (S-LAYER PROTEIN)-LIKE PROTEIN"/>
    <property type="match status" value="1"/>
</dbReference>
<feature type="domain" description="Fungal lipase-type" evidence="3">
    <location>
        <begin position="680"/>
        <end position="773"/>
    </location>
</feature>
<evidence type="ECO:0000256" key="2">
    <source>
        <dbReference type="SAM" id="SignalP"/>
    </source>
</evidence>
<dbReference type="Gene3D" id="2.130.10.10">
    <property type="entry name" value="YVTN repeat-like/Quinoprotein amine dehydrogenase"/>
    <property type="match status" value="1"/>
</dbReference>
<reference evidence="4" key="1">
    <citation type="submission" date="2021-02" db="EMBL/GenBank/DDBJ databases">
        <authorList>
            <person name="Dougan E. K."/>
            <person name="Rhodes N."/>
            <person name="Thang M."/>
            <person name="Chan C."/>
        </authorList>
    </citation>
    <scope>NUCLEOTIDE SEQUENCE</scope>
</reference>
<sequence length="883" mass="94669">MLWLLIVLGSVSASASECSKTERNASCTVAECAEEPAPLTLLQLTPGEAGETRGLTWTRLLSTTGLDDVRAMAFGGGHLYIAGRSEGQSDVAPESRRQRKRSGRSGREAVFPGANLGKSDSYVGKMSVAGKMKWVRKPVHSELFDLALDVTAEPCGDVYVVGAFNASTFGSEAVGEFPVTSTFDGYYAKMSTRGSLMWSHRLSSNSTDAVTSVSAAGRHLYISGVTRGTLGKGAVGAHDAFIGKLSKESGELTWLQQFGTPQNDAAWGAAACEDGSVYVAGQTSGNLSGQESIGSIDAFVTKYDATGSMVWTKMIGTSQADSGTSIAVSSDCSSIYIGGVTEGNFDDPLVENSMQGFIVSMKANGEELWKRTIKMNETTTVRRVIVDEDHVYAGGWTGDVNASTDGFVVKFDEMGAQLWSQLVPRSSEDVELWDIVARKKKLFIAGYTEGPLDGLPHKGGPELFPGDGFVQAVQQPQVSNLDMMETHFRESETPTECQASPVTEPEVFPLNASMSLAASGDDFCVDGIRSGQTCCASSCGSCGGSGCEGRPGGASKCCSEGITSTCTSSTHTACNVPRTASMLSTGGCPCNSYMESTSVFKPASKVAQAAYPNNEAPDTISDSSGDWHLVDKHVLRYQEGNIFVDGDGMVLYRRHEDGACILSFAGTTAVHVSEFFTNVNMVPRHRCGAYVHLGFSRELERYLQSEEWESLMGSINSCCCLVATGHSLGGALASIFTQCANNQDNGAPYEINGQNPLSGLTVNALYTFGTPRVSWINRISNGGDCIPGYRFHNYAWWTLSWFVPMLSEDAVPGQPAAFEHPILKTIRIDHEEVESGWAGAAIASTSSVRRRRFSCLSGARLSTYPDLNRHELQEYVAALYHLW</sequence>
<feature type="chain" id="PRO_5032964908" description="Fungal lipase-type domain-containing protein" evidence="2">
    <location>
        <begin position="16"/>
        <end position="883"/>
    </location>
</feature>